<gene>
    <name evidence="6" type="ORF">DFA_09751</name>
</gene>
<comment type="similarity">
    <text evidence="4">Belongs to the adenylate kinase family.</text>
</comment>
<dbReference type="KEGG" id="dfa:DFA_09751"/>
<feature type="region of interest" description="Disordered" evidence="5">
    <location>
        <begin position="94"/>
        <end position="167"/>
    </location>
</feature>
<dbReference type="OMA" id="LIFNQAW"/>
<dbReference type="InterPro" id="IPR027417">
    <property type="entry name" value="P-loop_NTPase"/>
</dbReference>
<evidence type="ECO:0000256" key="1">
    <source>
        <dbReference type="ARBA" id="ARBA00022679"/>
    </source>
</evidence>
<dbReference type="PANTHER" id="PTHR23359">
    <property type="entry name" value="NUCLEOTIDE KINASE"/>
    <property type="match status" value="1"/>
</dbReference>
<protein>
    <submittedName>
        <fullName evidence="6">Adenylate kinase</fullName>
    </submittedName>
</protein>
<dbReference type="EMBL" id="GL883025">
    <property type="protein sequence ID" value="EGG16079.1"/>
    <property type="molecule type" value="Genomic_DNA"/>
</dbReference>
<accession>F4Q8H9</accession>
<dbReference type="AlphaFoldDB" id="F4Q8H9"/>
<evidence type="ECO:0000256" key="3">
    <source>
        <dbReference type="ARBA" id="ARBA00022777"/>
    </source>
</evidence>
<keyword evidence="1 4" id="KW-0808">Transferase</keyword>
<evidence type="ECO:0000256" key="4">
    <source>
        <dbReference type="RuleBase" id="RU003330"/>
    </source>
</evidence>
<reference evidence="7" key="1">
    <citation type="journal article" date="2011" name="Genome Res.">
        <title>Phylogeny-wide analysis of social amoeba genomes highlights ancient origins for complex intercellular communication.</title>
        <authorList>
            <person name="Heidel A.J."/>
            <person name="Lawal H.M."/>
            <person name="Felder M."/>
            <person name="Schilde C."/>
            <person name="Helps N.R."/>
            <person name="Tunggal B."/>
            <person name="Rivero F."/>
            <person name="John U."/>
            <person name="Schleicher M."/>
            <person name="Eichinger L."/>
            <person name="Platzer M."/>
            <person name="Noegel A.A."/>
            <person name="Schaap P."/>
            <person name="Gloeckner G."/>
        </authorList>
    </citation>
    <scope>NUCLEOTIDE SEQUENCE [LARGE SCALE GENOMIC DNA]</scope>
    <source>
        <strain evidence="7">SH3</strain>
    </source>
</reference>
<keyword evidence="7" id="KW-1185">Reference proteome</keyword>
<dbReference type="PRINTS" id="PR00094">
    <property type="entry name" value="ADENYLTKNASE"/>
</dbReference>
<dbReference type="GeneID" id="14868096"/>
<evidence type="ECO:0000313" key="6">
    <source>
        <dbReference type="EMBL" id="EGG16079.1"/>
    </source>
</evidence>
<dbReference type="CDD" id="cd01428">
    <property type="entry name" value="ADK"/>
    <property type="match status" value="1"/>
</dbReference>
<feature type="region of interest" description="Disordered" evidence="5">
    <location>
        <begin position="550"/>
        <end position="574"/>
    </location>
</feature>
<name>F4Q8H9_CACFS</name>
<dbReference type="SUPFAM" id="SSF52540">
    <property type="entry name" value="P-loop containing nucleoside triphosphate hydrolases"/>
    <property type="match status" value="1"/>
</dbReference>
<dbReference type="Gene3D" id="3.40.50.300">
    <property type="entry name" value="P-loop containing nucleotide triphosphate hydrolases"/>
    <property type="match status" value="1"/>
</dbReference>
<dbReference type="STRING" id="1054147.F4Q8H9"/>
<proteinExistence type="inferred from homology"/>
<dbReference type="Pfam" id="PF00406">
    <property type="entry name" value="ADK"/>
    <property type="match status" value="1"/>
</dbReference>
<dbReference type="RefSeq" id="XP_004352404.1">
    <property type="nucleotide sequence ID" value="XM_004352352.1"/>
</dbReference>
<evidence type="ECO:0000256" key="5">
    <source>
        <dbReference type="SAM" id="MobiDB-lite"/>
    </source>
</evidence>
<organism evidence="6 7">
    <name type="scientific">Cavenderia fasciculata</name>
    <name type="common">Slime mold</name>
    <name type="synonym">Dictyostelium fasciculatum</name>
    <dbReference type="NCBI Taxonomy" id="261658"/>
    <lineage>
        <taxon>Eukaryota</taxon>
        <taxon>Amoebozoa</taxon>
        <taxon>Evosea</taxon>
        <taxon>Eumycetozoa</taxon>
        <taxon>Dictyostelia</taxon>
        <taxon>Acytosteliales</taxon>
        <taxon>Cavenderiaceae</taxon>
        <taxon>Cavenderia</taxon>
    </lineage>
</organism>
<dbReference type="InterPro" id="IPR033690">
    <property type="entry name" value="Adenylat_kinase_CS"/>
</dbReference>
<dbReference type="OrthoDB" id="248923at2759"/>
<keyword evidence="3 4" id="KW-0418">Kinase</keyword>
<evidence type="ECO:0000256" key="2">
    <source>
        <dbReference type="ARBA" id="ARBA00022741"/>
    </source>
</evidence>
<dbReference type="Proteomes" id="UP000007797">
    <property type="component" value="Unassembled WGS sequence"/>
</dbReference>
<dbReference type="GO" id="GO:0005524">
    <property type="term" value="F:ATP binding"/>
    <property type="evidence" value="ECO:0007669"/>
    <property type="project" value="InterPro"/>
</dbReference>
<dbReference type="GO" id="GO:0006139">
    <property type="term" value="P:nucleobase-containing compound metabolic process"/>
    <property type="evidence" value="ECO:0007669"/>
    <property type="project" value="InterPro"/>
</dbReference>
<dbReference type="PROSITE" id="PS00113">
    <property type="entry name" value="ADENYLATE_KINASE"/>
    <property type="match status" value="1"/>
</dbReference>
<dbReference type="GO" id="GO:0019205">
    <property type="term" value="F:nucleobase-containing compound kinase activity"/>
    <property type="evidence" value="ECO:0007669"/>
    <property type="project" value="InterPro"/>
</dbReference>
<sequence>MIKQTFIPSTKLMAKILSSPLSPSLSLSSPLSSTTTIIKLYDNNYCNIRTTTTTTSTTCLKKTTYRSNCLYFSTSSSSSSQPPKYNNQEHVVSAPLKNPTDTTSSTSSSSPSSKHSKKNSSSGNKTSSSYDDSSTSTKTKKSTTTTTTTTTTIDNKESTTNSDSDLEIKDPNIIFNTVWNKLENKHGLENMRFPQEIIFLMGAPASGKGTNTPFISSVRGITAEPIVMSSLLNSNEAKKIKSTGGMVSDSFALQTILEELRRPEYRSGVVVDGFPRTNTQVECLTLLYEKMKSLRKNYFTTQLSSCFPRPVFRVTVLFIEEKESLDRQIRRGQITKETNLRLRAQDLPLLEERYTDTSEEIARKRYKIFRDHYSTLTALKKHFPFSIIDASKSINEVQQSIIKEFKYQSSLELAEETYDMVQRIPLVSDIIVHARVDLVNRLDDYQFRHTDLFAAVINVIDKEFIPTIRRHAIAGSAIARISNSIFSNPLAIDMALDVLSERGFRATVDVRTTHIPHKINPQTMQIETIVHNEYSFRVEFLKPAIREEITLPPPTATRPPSLPPHTQATFPTNN</sequence>
<dbReference type="InterPro" id="IPR000850">
    <property type="entry name" value="Adenylat/UMP-CMP_kin"/>
</dbReference>
<evidence type="ECO:0000313" key="7">
    <source>
        <dbReference type="Proteomes" id="UP000007797"/>
    </source>
</evidence>
<keyword evidence="2" id="KW-0547">Nucleotide-binding</keyword>
<feature type="compositionally biased region" description="Low complexity" evidence="5">
    <location>
        <begin position="100"/>
        <end position="161"/>
    </location>
</feature>
<feature type="compositionally biased region" description="Pro residues" evidence="5">
    <location>
        <begin position="551"/>
        <end position="563"/>
    </location>
</feature>